<dbReference type="RefSeq" id="WP_377930053.1">
    <property type="nucleotide sequence ID" value="NZ_JBHUEM010000047.1"/>
</dbReference>
<dbReference type="Pfam" id="PF14175">
    <property type="entry name" value="YaaC"/>
    <property type="match status" value="1"/>
</dbReference>
<gene>
    <name evidence="1" type="ORF">ACFSCX_20140</name>
</gene>
<comment type="caution">
    <text evidence="1">The sequence shown here is derived from an EMBL/GenBank/DDBJ whole genome shotgun (WGS) entry which is preliminary data.</text>
</comment>
<proteinExistence type="predicted"/>
<sequence length="328" mass="38929">MFDHYKVWQSYTPFHSSVNVQEYLHTIYHKSKFDEAEKKSYQNAYPFIYYLEHGKSYYQLSNQAPLSIKPVLLFYGMTQLLKASLLTVDPHYPESTSVLAHGVSTRKRKKQSYDFLKDEVKIQKNGLFSHFSLKMFHVEHLDGEKITMVSLLRRIPELNPLFKFSFMETSSYCLNKSNAYANTFELTSKILDCYHMTDDRFSNFIKDSNKRIQNISFNDKDNITISVSTSSLTPLQSFPFYYHLFEDSYYLSTDKELVKYFPEVMVHYLLLYNLSMISRYETEWWSELLQNSSTKDLPFIQQFIEITAVKIPYLLSEFLYSFKMNEPN</sequence>
<evidence type="ECO:0000313" key="2">
    <source>
        <dbReference type="Proteomes" id="UP001597214"/>
    </source>
</evidence>
<keyword evidence="2" id="KW-1185">Reference proteome</keyword>
<name>A0ABW4LVA1_9BACI</name>
<evidence type="ECO:0000313" key="1">
    <source>
        <dbReference type="EMBL" id="MFD1738831.1"/>
    </source>
</evidence>
<protein>
    <submittedName>
        <fullName evidence="1">YaaC family protein</fullName>
    </submittedName>
</protein>
<dbReference type="Proteomes" id="UP001597214">
    <property type="component" value="Unassembled WGS sequence"/>
</dbReference>
<organism evidence="1 2">
    <name type="scientific">Bacillus salitolerans</name>
    <dbReference type="NCBI Taxonomy" id="1437434"/>
    <lineage>
        <taxon>Bacteria</taxon>
        <taxon>Bacillati</taxon>
        <taxon>Bacillota</taxon>
        <taxon>Bacilli</taxon>
        <taxon>Bacillales</taxon>
        <taxon>Bacillaceae</taxon>
        <taxon>Bacillus</taxon>
    </lineage>
</organism>
<dbReference type="InterPro" id="IPR026988">
    <property type="entry name" value="YaaC-like"/>
</dbReference>
<reference evidence="2" key="1">
    <citation type="journal article" date="2019" name="Int. J. Syst. Evol. Microbiol.">
        <title>The Global Catalogue of Microorganisms (GCM) 10K type strain sequencing project: providing services to taxonomists for standard genome sequencing and annotation.</title>
        <authorList>
            <consortium name="The Broad Institute Genomics Platform"/>
            <consortium name="The Broad Institute Genome Sequencing Center for Infectious Disease"/>
            <person name="Wu L."/>
            <person name="Ma J."/>
        </authorList>
    </citation>
    <scope>NUCLEOTIDE SEQUENCE [LARGE SCALE GENOMIC DNA]</scope>
    <source>
        <strain evidence="2">CCUG 49339</strain>
    </source>
</reference>
<dbReference type="EMBL" id="JBHUEM010000047">
    <property type="protein sequence ID" value="MFD1738831.1"/>
    <property type="molecule type" value="Genomic_DNA"/>
</dbReference>
<accession>A0ABW4LVA1</accession>